<gene>
    <name evidence="2" type="ORF">PgNI_00587</name>
</gene>
<reference evidence="2" key="1">
    <citation type="journal article" date="2019" name="Mol. Biol. Evol.">
        <title>Blast fungal genomes show frequent chromosomal changes, gene gains and losses, and effector gene turnover.</title>
        <authorList>
            <person name="Gomez Luciano L.B."/>
            <person name="Jason Tsai I."/>
            <person name="Chuma I."/>
            <person name="Tosa Y."/>
            <person name="Chen Y.H."/>
            <person name="Li J.Y."/>
            <person name="Li M.Y."/>
            <person name="Jade Lu M.Y."/>
            <person name="Nakayashiki H."/>
            <person name="Li W.H."/>
        </authorList>
    </citation>
    <scope>NUCLEOTIDE SEQUENCE</scope>
    <source>
        <strain evidence="2">NI907</strain>
    </source>
</reference>
<dbReference type="KEGG" id="pgri:PgNI_00587"/>
<dbReference type="Proteomes" id="UP000515153">
    <property type="component" value="Unplaced"/>
</dbReference>
<evidence type="ECO:0000313" key="1">
    <source>
        <dbReference type="Proteomes" id="UP000515153"/>
    </source>
</evidence>
<protein>
    <submittedName>
        <fullName evidence="2">Uncharacterized protein</fullName>
    </submittedName>
</protein>
<keyword evidence="1" id="KW-1185">Reference proteome</keyword>
<name>A0A6P8BG24_PYRGI</name>
<dbReference type="GeneID" id="41955579"/>
<reference evidence="2" key="3">
    <citation type="submission" date="2025-08" db="UniProtKB">
        <authorList>
            <consortium name="RefSeq"/>
        </authorList>
    </citation>
    <scope>IDENTIFICATION</scope>
    <source>
        <strain evidence="2">NI907</strain>
    </source>
</reference>
<evidence type="ECO:0000313" key="2">
    <source>
        <dbReference type="RefSeq" id="XP_030986001.1"/>
    </source>
</evidence>
<reference evidence="2" key="2">
    <citation type="submission" date="2019-10" db="EMBL/GenBank/DDBJ databases">
        <authorList>
            <consortium name="NCBI Genome Project"/>
        </authorList>
    </citation>
    <scope>NUCLEOTIDE SEQUENCE</scope>
    <source>
        <strain evidence="2">NI907</strain>
    </source>
</reference>
<proteinExistence type="predicted"/>
<dbReference type="AlphaFoldDB" id="A0A6P8BG24"/>
<organism evidence="1 2">
    <name type="scientific">Pyricularia grisea</name>
    <name type="common">Crabgrass-specific blast fungus</name>
    <name type="synonym">Magnaporthe grisea</name>
    <dbReference type="NCBI Taxonomy" id="148305"/>
    <lineage>
        <taxon>Eukaryota</taxon>
        <taxon>Fungi</taxon>
        <taxon>Dikarya</taxon>
        <taxon>Ascomycota</taxon>
        <taxon>Pezizomycotina</taxon>
        <taxon>Sordariomycetes</taxon>
        <taxon>Sordariomycetidae</taxon>
        <taxon>Magnaporthales</taxon>
        <taxon>Pyriculariaceae</taxon>
        <taxon>Pyricularia</taxon>
    </lineage>
</organism>
<dbReference type="RefSeq" id="XP_030986001.1">
    <property type="nucleotide sequence ID" value="XM_031120665.1"/>
</dbReference>
<accession>A0A6P8BG24</accession>
<sequence length="54" mass="6157">MEIEYQYGALYMGPSGLSSYRTGCQQQHYWSQHIPSLGKRATPANNKFNYGGRL</sequence>